<reference evidence="1" key="1">
    <citation type="submission" date="2023-07" db="EMBL/GenBank/DDBJ databases">
        <authorList>
            <consortium name="CYATHOMIX"/>
        </authorList>
    </citation>
    <scope>NUCLEOTIDE SEQUENCE</scope>
    <source>
        <strain evidence="1">N/A</strain>
    </source>
</reference>
<proteinExistence type="predicted"/>
<accession>A0AA36H1T5</accession>
<sequence>MRTCLQPSLGLRCDCTVPEIKEWKSIRDAHNRDRLRPQLGSAARPIAGMRRTLSFLNTSHVSGPRVTNMADDDDYDFLDEIDPFIFFTGAKKGRAMDLEEVTGNFKEVRRHSRGE</sequence>
<dbReference type="EMBL" id="CATQJL010000305">
    <property type="protein sequence ID" value="CAJ0602231.1"/>
    <property type="molecule type" value="Genomic_DNA"/>
</dbReference>
<comment type="caution">
    <text evidence="1">The sequence shown here is derived from an EMBL/GenBank/DDBJ whole genome shotgun (WGS) entry which is preliminary data.</text>
</comment>
<dbReference type="AlphaFoldDB" id="A0AA36H1T5"/>
<dbReference type="Proteomes" id="UP001176961">
    <property type="component" value="Unassembled WGS sequence"/>
</dbReference>
<evidence type="ECO:0000313" key="1">
    <source>
        <dbReference type="EMBL" id="CAJ0602231.1"/>
    </source>
</evidence>
<evidence type="ECO:0000313" key="2">
    <source>
        <dbReference type="Proteomes" id="UP001176961"/>
    </source>
</evidence>
<name>A0AA36H1T5_CYLNA</name>
<keyword evidence="2" id="KW-1185">Reference proteome</keyword>
<organism evidence="1 2">
    <name type="scientific">Cylicocyclus nassatus</name>
    <name type="common">Nematode worm</name>
    <dbReference type="NCBI Taxonomy" id="53992"/>
    <lineage>
        <taxon>Eukaryota</taxon>
        <taxon>Metazoa</taxon>
        <taxon>Ecdysozoa</taxon>
        <taxon>Nematoda</taxon>
        <taxon>Chromadorea</taxon>
        <taxon>Rhabditida</taxon>
        <taxon>Rhabditina</taxon>
        <taxon>Rhabditomorpha</taxon>
        <taxon>Strongyloidea</taxon>
        <taxon>Strongylidae</taxon>
        <taxon>Cylicocyclus</taxon>
    </lineage>
</organism>
<gene>
    <name evidence="1" type="ORF">CYNAS_LOCUS14214</name>
</gene>
<protein>
    <submittedName>
        <fullName evidence="1">Uncharacterized protein</fullName>
    </submittedName>
</protein>